<name>A0A8X7VZX2_BRACI</name>
<dbReference type="SUPFAM" id="SSF52540">
    <property type="entry name" value="P-loop containing nucleoside triphosphate hydrolases"/>
    <property type="match status" value="1"/>
</dbReference>
<dbReference type="EMBL" id="JAAMPC010000003">
    <property type="protein sequence ID" value="KAG2319985.1"/>
    <property type="molecule type" value="Genomic_DNA"/>
</dbReference>
<dbReference type="InterPro" id="IPR002182">
    <property type="entry name" value="NB-ARC"/>
</dbReference>
<protein>
    <recommendedName>
        <fullName evidence="1">NB-ARC domain-containing protein</fullName>
    </recommendedName>
</protein>
<dbReference type="InterPro" id="IPR027417">
    <property type="entry name" value="P-loop_NTPase"/>
</dbReference>
<sequence>MLKEVEDVQSKGVFEAVDGPPMIALAVERPLPLMIVGQEKMLRRAWEHLMNSGTGMMGLCGIGGVGKTTLLEQINNKFLKPVTHCGVEIVFFVVVSSKLRVEMILDLIAEKLGFLREDWKQKEKSQKVTDLHTRM</sequence>
<evidence type="ECO:0000313" key="3">
    <source>
        <dbReference type="Proteomes" id="UP000886595"/>
    </source>
</evidence>
<dbReference type="AlphaFoldDB" id="A0A8X7VZX2"/>
<accession>A0A8X7VZX2</accession>
<reference evidence="2 3" key="1">
    <citation type="submission" date="2020-02" db="EMBL/GenBank/DDBJ databases">
        <authorList>
            <person name="Ma Q."/>
            <person name="Huang Y."/>
            <person name="Song X."/>
            <person name="Pei D."/>
        </authorList>
    </citation>
    <scope>NUCLEOTIDE SEQUENCE [LARGE SCALE GENOMIC DNA]</scope>
    <source>
        <strain evidence="2">Sxm20200214</strain>
        <tissue evidence="2">Leaf</tissue>
    </source>
</reference>
<keyword evidence="3" id="KW-1185">Reference proteome</keyword>
<dbReference type="Proteomes" id="UP000886595">
    <property type="component" value="Unassembled WGS sequence"/>
</dbReference>
<gene>
    <name evidence="2" type="ORF">Bca52824_013198</name>
</gene>
<dbReference type="GO" id="GO:0043531">
    <property type="term" value="F:ADP binding"/>
    <property type="evidence" value="ECO:0007669"/>
    <property type="project" value="InterPro"/>
</dbReference>
<dbReference type="OrthoDB" id="664960at2759"/>
<dbReference type="Gene3D" id="3.40.50.300">
    <property type="entry name" value="P-loop containing nucleotide triphosphate hydrolases"/>
    <property type="match status" value="1"/>
</dbReference>
<organism evidence="2 3">
    <name type="scientific">Brassica carinata</name>
    <name type="common">Ethiopian mustard</name>
    <name type="synonym">Abyssinian cabbage</name>
    <dbReference type="NCBI Taxonomy" id="52824"/>
    <lineage>
        <taxon>Eukaryota</taxon>
        <taxon>Viridiplantae</taxon>
        <taxon>Streptophyta</taxon>
        <taxon>Embryophyta</taxon>
        <taxon>Tracheophyta</taxon>
        <taxon>Spermatophyta</taxon>
        <taxon>Magnoliopsida</taxon>
        <taxon>eudicotyledons</taxon>
        <taxon>Gunneridae</taxon>
        <taxon>Pentapetalae</taxon>
        <taxon>rosids</taxon>
        <taxon>malvids</taxon>
        <taxon>Brassicales</taxon>
        <taxon>Brassicaceae</taxon>
        <taxon>Brassiceae</taxon>
        <taxon>Brassica</taxon>
    </lineage>
</organism>
<proteinExistence type="predicted"/>
<feature type="domain" description="NB-ARC" evidence="1">
    <location>
        <begin position="38"/>
        <end position="133"/>
    </location>
</feature>
<comment type="caution">
    <text evidence="2">The sequence shown here is derived from an EMBL/GenBank/DDBJ whole genome shotgun (WGS) entry which is preliminary data.</text>
</comment>
<evidence type="ECO:0000313" key="2">
    <source>
        <dbReference type="EMBL" id="KAG2319985.1"/>
    </source>
</evidence>
<dbReference type="Pfam" id="PF00931">
    <property type="entry name" value="NB-ARC"/>
    <property type="match status" value="1"/>
</dbReference>
<evidence type="ECO:0000259" key="1">
    <source>
        <dbReference type="Pfam" id="PF00931"/>
    </source>
</evidence>